<reference evidence="5" key="1">
    <citation type="journal article" date="2021" name="Nat. Commun.">
        <title>Genetic determinants of endophytism in the Arabidopsis root mycobiome.</title>
        <authorList>
            <person name="Mesny F."/>
            <person name="Miyauchi S."/>
            <person name="Thiergart T."/>
            <person name="Pickel B."/>
            <person name="Atanasova L."/>
            <person name="Karlsson M."/>
            <person name="Huettel B."/>
            <person name="Barry K.W."/>
            <person name="Haridas S."/>
            <person name="Chen C."/>
            <person name="Bauer D."/>
            <person name="Andreopoulos W."/>
            <person name="Pangilinan J."/>
            <person name="LaButti K."/>
            <person name="Riley R."/>
            <person name="Lipzen A."/>
            <person name="Clum A."/>
            <person name="Drula E."/>
            <person name="Henrissat B."/>
            <person name="Kohler A."/>
            <person name="Grigoriev I.V."/>
            <person name="Martin F.M."/>
            <person name="Hacquard S."/>
        </authorList>
    </citation>
    <scope>NUCLEOTIDE SEQUENCE</scope>
    <source>
        <strain evidence="5">MPI-CAGE-AT-0147</strain>
    </source>
</reference>
<keyword evidence="3 5" id="KW-0456">Lyase</keyword>
<dbReference type="PANTHER" id="PTHR30502:SF0">
    <property type="entry name" value="PHOSPHOENOLPYRUVATE CARBOXYLASE FAMILY PROTEIN"/>
    <property type="match status" value="1"/>
</dbReference>
<dbReference type="OrthoDB" id="1621678at2759"/>
<feature type="domain" description="HpcH/HpaI aldolase/citrate lyase" evidence="4">
    <location>
        <begin position="36"/>
        <end position="243"/>
    </location>
</feature>
<evidence type="ECO:0000313" key="6">
    <source>
        <dbReference type="Proteomes" id="UP000738349"/>
    </source>
</evidence>
<accession>A0A9P9EQ56</accession>
<gene>
    <name evidence="5" type="ORF">EDB81DRAFT_899306</name>
</gene>
<keyword evidence="2" id="KW-0479">Metal-binding</keyword>
<protein>
    <submittedName>
        <fullName evidence="5">HpcH/HpaI aldolase/citrate lyase family protein</fullName>
    </submittedName>
</protein>
<evidence type="ECO:0000256" key="3">
    <source>
        <dbReference type="ARBA" id="ARBA00023239"/>
    </source>
</evidence>
<dbReference type="InterPro" id="IPR005000">
    <property type="entry name" value="Aldolase/citrate-lyase_domain"/>
</dbReference>
<dbReference type="AlphaFoldDB" id="A0A9P9EQ56"/>
<dbReference type="InterPro" id="IPR050251">
    <property type="entry name" value="HpcH-HpaI_aldolase"/>
</dbReference>
<dbReference type="Proteomes" id="UP000738349">
    <property type="component" value="Unassembled WGS sequence"/>
</dbReference>
<dbReference type="PANTHER" id="PTHR30502">
    <property type="entry name" value="2-KETO-3-DEOXY-L-RHAMNONATE ALDOLASE"/>
    <property type="match status" value="1"/>
</dbReference>
<dbReference type="GO" id="GO:0046872">
    <property type="term" value="F:metal ion binding"/>
    <property type="evidence" value="ECO:0007669"/>
    <property type="project" value="UniProtKB-KW"/>
</dbReference>
<comment type="caution">
    <text evidence="5">The sequence shown here is derived from an EMBL/GenBank/DDBJ whole genome shotgun (WGS) entry which is preliminary data.</text>
</comment>
<dbReference type="GO" id="GO:0016832">
    <property type="term" value="F:aldehyde-lyase activity"/>
    <property type="evidence" value="ECO:0007669"/>
    <property type="project" value="TreeGrafter"/>
</dbReference>
<dbReference type="GO" id="GO:0005737">
    <property type="term" value="C:cytoplasm"/>
    <property type="evidence" value="ECO:0007669"/>
    <property type="project" value="TreeGrafter"/>
</dbReference>
<evidence type="ECO:0000256" key="1">
    <source>
        <dbReference type="ARBA" id="ARBA00005568"/>
    </source>
</evidence>
<dbReference type="InterPro" id="IPR015813">
    <property type="entry name" value="Pyrv/PenolPyrv_kinase-like_dom"/>
</dbReference>
<keyword evidence="6" id="KW-1185">Reference proteome</keyword>
<evidence type="ECO:0000259" key="4">
    <source>
        <dbReference type="Pfam" id="PF03328"/>
    </source>
</evidence>
<proteinExistence type="inferred from homology"/>
<dbReference type="EMBL" id="JAGMUV010000010">
    <property type="protein sequence ID" value="KAH7141901.1"/>
    <property type="molecule type" value="Genomic_DNA"/>
</dbReference>
<sequence>MQHSSPIKIALAKTGKPSFGVWQMMPGANLSRLMARSAGIDWVMIDCEHGNIDDAAMHEAVPAIATVGVSPIVRISDVNSWMVKRALDSGAHGILVPLARSVQQVKDLVKSTKFPPQGSRGFGSPFTMQCFSPKPTMGEYLQQANDSLLTIVQIETQEALNDVDMIAAVDGLDVLFIGPFDLGNNIGHPIIDGDMSKELKAAVAQILAATHKAGKKCGIFCSSGEQARRFAQEGFDMINVITDFSALQSKLNESVSCASGSPMWVGRNSY</sequence>
<organism evidence="5 6">
    <name type="scientific">Dactylonectria macrodidyma</name>
    <dbReference type="NCBI Taxonomy" id="307937"/>
    <lineage>
        <taxon>Eukaryota</taxon>
        <taxon>Fungi</taxon>
        <taxon>Dikarya</taxon>
        <taxon>Ascomycota</taxon>
        <taxon>Pezizomycotina</taxon>
        <taxon>Sordariomycetes</taxon>
        <taxon>Hypocreomycetidae</taxon>
        <taxon>Hypocreales</taxon>
        <taxon>Nectriaceae</taxon>
        <taxon>Dactylonectria</taxon>
    </lineage>
</organism>
<name>A0A9P9EQ56_9HYPO</name>
<comment type="similarity">
    <text evidence="1">Belongs to the HpcH/HpaI aldolase family.</text>
</comment>
<dbReference type="Pfam" id="PF03328">
    <property type="entry name" value="HpcH_HpaI"/>
    <property type="match status" value="1"/>
</dbReference>
<dbReference type="SUPFAM" id="SSF51621">
    <property type="entry name" value="Phosphoenolpyruvate/pyruvate domain"/>
    <property type="match status" value="1"/>
</dbReference>
<evidence type="ECO:0000256" key="2">
    <source>
        <dbReference type="ARBA" id="ARBA00022723"/>
    </source>
</evidence>
<dbReference type="InterPro" id="IPR040442">
    <property type="entry name" value="Pyrv_kinase-like_dom_sf"/>
</dbReference>
<dbReference type="Gene3D" id="3.20.20.60">
    <property type="entry name" value="Phosphoenolpyruvate-binding domains"/>
    <property type="match status" value="1"/>
</dbReference>
<evidence type="ECO:0000313" key="5">
    <source>
        <dbReference type="EMBL" id="KAH7141901.1"/>
    </source>
</evidence>